<name>A0A1I7RQD9_BURXY</name>
<reference evidence="2" key="2">
    <citation type="submission" date="2020-08" db="EMBL/GenBank/DDBJ databases">
        <authorList>
            <person name="Kikuchi T."/>
        </authorList>
    </citation>
    <scope>NUCLEOTIDE SEQUENCE</scope>
    <source>
        <strain evidence="1">Ka4C1</strain>
    </source>
</reference>
<gene>
    <name evidence="1" type="ORF">BXYJ_LOCUS5605</name>
</gene>
<evidence type="ECO:0000313" key="2">
    <source>
        <dbReference type="EMBL" id="CAG9104425.1"/>
    </source>
</evidence>
<evidence type="ECO:0000313" key="3">
    <source>
        <dbReference type="Proteomes" id="UP000095284"/>
    </source>
</evidence>
<evidence type="ECO:0000313" key="5">
    <source>
        <dbReference type="WBParaSite" id="BXY_0293200.1"/>
    </source>
</evidence>
<dbReference type="Proteomes" id="UP000659654">
    <property type="component" value="Unassembled WGS sequence"/>
</dbReference>
<protein>
    <submittedName>
        <fullName evidence="1">(pine wood nematode) hypothetical protein</fullName>
    </submittedName>
</protein>
<proteinExistence type="predicted"/>
<evidence type="ECO:0000313" key="4">
    <source>
        <dbReference type="Proteomes" id="UP000659654"/>
    </source>
</evidence>
<accession>A0A1I7RQD9</accession>
<dbReference type="Proteomes" id="UP000582659">
    <property type="component" value="Unassembled WGS sequence"/>
</dbReference>
<dbReference type="EMBL" id="CAJFDI010000003">
    <property type="protein sequence ID" value="CAD5219291.1"/>
    <property type="molecule type" value="Genomic_DNA"/>
</dbReference>
<dbReference type="AlphaFoldDB" id="A0A1I7RQD9"/>
<dbReference type="EMBL" id="CAJFCV020000003">
    <property type="protein sequence ID" value="CAG9104425.1"/>
    <property type="molecule type" value="Genomic_DNA"/>
</dbReference>
<dbReference type="Proteomes" id="UP000095284">
    <property type="component" value="Unplaced"/>
</dbReference>
<sequence>MVGIFVYRAFADNNDHEQLTFIVGGYLWQEEPRKGLEYGIKLVAAYDEESRTNVDKRVTGSQLMFNVGKKLAPDSDV</sequence>
<reference evidence="5" key="1">
    <citation type="submission" date="2016-11" db="UniProtKB">
        <authorList>
            <consortium name="WormBaseParasite"/>
        </authorList>
    </citation>
    <scope>IDENTIFICATION</scope>
</reference>
<dbReference type="WBParaSite" id="BXY_0293200.1">
    <property type="protein sequence ID" value="BXY_0293200.1"/>
    <property type="gene ID" value="BXY_0293200"/>
</dbReference>
<evidence type="ECO:0000313" key="1">
    <source>
        <dbReference type="EMBL" id="CAD5219291.1"/>
    </source>
</evidence>
<organism evidence="3 5">
    <name type="scientific">Bursaphelenchus xylophilus</name>
    <name type="common">Pinewood nematode worm</name>
    <name type="synonym">Aphelenchoides xylophilus</name>
    <dbReference type="NCBI Taxonomy" id="6326"/>
    <lineage>
        <taxon>Eukaryota</taxon>
        <taxon>Metazoa</taxon>
        <taxon>Ecdysozoa</taxon>
        <taxon>Nematoda</taxon>
        <taxon>Chromadorea</taxon>
        <taxon>Rhabditida</taxon>
        <taxon>Tylenchina</taxon>
        <taxon>Tylenchomorpha</taxon>
        <taxon>Aphelenchoidea</taxon>
        <taxon>Aphelenchoididae</taxon>
        <taxon>Bursaphelenchus</taxon>
    </lineage>
</organism>
<keyword evidence="4" id="KW-1185">Reference proteome</keyword>